<keyword evidence="3" id="KW-1185">Reference proteome</keyword>
<gene>
    <name evidence="2" type="ORF">E9229_002064</name>
</gene>
<keyword evidence="1" id="KW-0472">Membrane</keyword>
<evidence type="ECO:0000256" key="1">
    <source>
        <dbReference type="SAM" id="Phobius"/>
    </source>
</evidence>
<dbReference type="Proteomes" id="UP000523000">
    <property type="component" value="Unassembled WGS sequence"/>
</dbReference>
<sequence>MLGAFYLGVGLMVLGGAGVLPDPLIAADLSGVGNPAPRWAALLAGAGMLLWAVMQRPAEKRAPVHAGEAGGASVRGQSGASRAEAVWDRRINTALGSRLGVVALALAAGLLELPTMLPYLGAIGILIASPLPFTASALALAGYALVMLVPALALLVMGRVAGRRLDAPLRAMAVFVVRASGEALWWVVGIAGFLAMRWGLGFLFPDALWNPFK</sequence>
<comment type="caution">
    <text evidence="2">The sequence shown here is derived from an EMBL/GenBank/DDBJ whole genome shotgun (WGS) entry which is preliminary data.</text>
</comment>
<evidence type="ECO:0000313" key="3">
    <source>
        <dbReference type="Proteomes" id="UP000523000"/>
    </source>
</evidence>
<feature type="transmembrane region" description="Helical" evidence="1">
    <location>
        <begin position="99"/>
        <end position="128"/>
    </location>
</feature>
<keyword evidence="1" id="KW-1133">Transmembrane helix</keyword>
<feature type="transmembrane region" description="Helical" evidence="1">
    <location>
        <begin position="36"/>
        <end position="54"/>
    </location>
</feature>
<dbReference type="AlphaFoldDB" id="A0A839QJV6"/>
<accession>A0A839QJV6</accession>
<feature type="transmembrane region" description="Helical" evidence="1">
    <location>
        <begin position="183"/>
        <end position="204"/>
    </location>
</feature>
<dbReference type="Pfam" id="PF11139">
    <property type="entry name" value="SfLAP"/>
    <property type="match status" value="1"/>
</dbReference>
<dbReference type="InterPro" id="IPR021315">
    <property type="entry name" value="Gap/Sap"/>
</dbReference>
<reference evidence="2 3" key="1">
    <citation type="submission" date="2020-08" db="EMBL/GenBank/DDBJ databases">
        <title>Sequencing the genomes of 1000 actinobacteria strains.</title>
        <authorList>
            <person name="Klenk H.-P."/>
        </authorList>
    </citation>
    <scope>NUCLEOTIDE SEQUENCE [LARGE SCALE GENOMIC DNA]</scope>
    <source>
        <strain evidence="2 3">DSM 22826</strain>
    </source>
</reference>
<name>A0A839QJV6_9MICC</name>
<keyword evidence="1" id="KW-0812">Transmembrane</keyword>
<feature type="transmembrane region" description="Helical" evidence="1">
    <location>
        <begin position="140"/>
        <end position="162"/>
    </location>
</feature>
<organism evidence="2 3">
    <name type="scientific">Paeniglutamicibacter cryotolerans</name>
    <dbReference type="NCBI Taxonomy" id="670079"/>
    <lineage>
        <taxon>Bacteria</taxon>
        <taxon>Bacillati</taxon>
        <taxon>Actinomycetota</taxon>
        <taxon>Actinomycetes</taxon>
        <taxon>Micrococcales</taxon>
        <taxon>Micrococcaceae</taxon>
        <taxon>Paeniglutamicibacter</taxon>
    </lineage>
</organism>
<dbReference type="EMBL" id="JACHVS010000001">
    <property type="protein sequence ID" value="MBB2995873.1"/>
    <property type="molecule type" value="Genomic_DNA"/>
</dbReference>
<evidence type="ECO:0000313" key="2">
    <source>
        <dbReference type="EMBL" id="MBB2995873.1"/>
    </source>
</evidence>
<proteinExistence type="predicted"/>
<protein>
    <submittedName>
        <fullName evidence="2">Cytochrome c biogenesis protein CcdA</fullName>
    </submittedName>
</protein>